<feature type="binding site" evidence="1">
    <location>
        <position position="235"/>
    </location>
    <ligand>
        <name>ATP</name>
        <dbReference type="ChEBI" id="CHEBI:30616"/>
    </ligand>
</feature>
<dbReference type="GO" id="GO:0009228">
    <property type="term" value="P:thiamine biosynthetic process"/>
    <property type="evidence" value="ECO:0007669"/>
    <property type="project" value="UniProtKB-KW"/>
</dbReference>
<evidence type="ECO:0000313" key="4">
    <source>
        <dbReference type="EMBL" id="TFH57440.1"/>
    </source>
</evidence>
<dbReference type="Proteomes" id="UP000297638">
    <property type="component" value="Unassembled WGS sequence"/>
</dbReference>
<dbReference type="GO" id="GO:0009229">
    <property type="term" value="P:thiamine diphosphate biosynthetic process"/>
    <property type="evidence" value="ECO:0007669"/>
    <property type="project" value="UniProtKB-UniRule"/>
</dbReference>
<feature type="binding site" evidence="1">
    <location>
        <position position="233"/>
    </location>
    <ligand>
        <name>Mg(2+)</name>
        <dbReference type="ChEBI" id="CHEBI:18420"/>
        <label>3</label>
    </ligand>
</feature>
<comment type="similarity">
    <text evidence="1">Belongs to the thiamine-monophosphate kinase family.</text>
</comment>
<dbReference type="EC" id="2.7.4.16" evidence="1"/>
<reference evidence="4 5" key="1">
    <citation type="submission" date="2019-03" db="EMBL/GenBank/DDBJ databases">
        <title>Glutamicibacter sp. LJH19 genome.</title>
        <authorList>
            <person name="Sinai Borker S."/>
            <person name="Kumar R."/>
        </authorList>
    </citation>
    <scope>NUCLEOTIDE SEQUENCE [LARGE SCALE GENOMIC DNA]</scope>
    <source>
        <strain evidence="4 5">LJH19</strain>
    </source>
</reference>
<comment type="caution">
    <text evidence="1">Lacks conserved residue(s) required for the propagation of feature annotation.</text>
</comment>
<dbReference type="InterPro" id="IPR006283">
    <property type="entry name" value="ThiL-like"/>
</dbReference>
<dbReference type="PANTHER" id="PTHR30270:SF0">
    <property type="entry name" value="THIAMINE-MONOPHOSPHATE KINASE"/>
    <property type="match status" value="1"/>
</dbReference>
<keyword evidence="1 4" id="KW-0808">Transferase</keyword>
<keyword evidence="1" id="KW-0460">Magnesium</keyword>
<protein>
    <recommendedName>
        <fullName evidence="1">Thiamine-monophosphate kinase</fullName>
        <shortName evidence="1">TMP kinase</shortName>
        <shortName evidence="1">Thiamine-phosphate kinase</shortName>
        <ecNumber evidence="1">2.7.4.16</ecNumber>
    </recommendedName>
</protein>
<evidence type="ECO:0000313" key="5">
    <source>
        <dbReference type="Proteomes" id="UP000297638"/>
    </source>
</evidence>
<feature type="binding site" evidence="1">
    <location>
        <position position="165"/>
    </location>
    <ligand>
        <name>ATP</name>
        <dbReference type="ChEBI" id="CHEBI:30616"/>
    </ligand>
</feature>
<name>A0A4Y8TZB7_9MICC</name>
<feature type="binding site" evidence="1">
    <location>
        <position position="56"/>
    </location>
    <ligand>
        <name>Mg(2+)</name>
        <dbReference type="ChEBI" id="CHEBI:18420"/>
        <label>1</label>
    </ligand>
</feature>
<dbReference type="HAMAP" id="MF_02128">
    <property type="entry name" value="TMP_kinase"/>
    <property type="match status" value="1"/>
</dbReference>
<evidence type="ECO:0000256" key="1">
    <source>
        <dbReference type="HAMAP-Rule" id="MF_02128"/>
    </source>
</evidence>
<comment type="miscellaneous">
    <text evidence="1">Reaction mechanism of ThiL seems to utilize a direct, inline transfer of the gamma-phosphate of ATP to TMP rather than a phosphorylated enzyme intermediate.</text>
</comment>
<dbReference type="GO" id="GO:0005524">
    <property type="term" value="F:ATP binding"/>
    <property type="evidence" value="ECO:0007669"/>
    <property type="project" value="UniProtKB-UniRule"/>
</dbReference>
<keyword evidence="1" id="KW-0547">Nucleotide-binding</keyword>
<gene>
    <name evidence="1 4" type="primary">thiL</name>
    <name evidence="4" type="ORF">EXY26_10795</name>
</gene>
<feature type="domain" description="PurM-like N-terminal" evidence="2">
    <location>
        <begin position="38"/>
        <end position="157"/>
    </location>
</feature>
<feature type="binding site" evidence="1">
    <location>
        <position position="56"/>
    </location>
    <ligand>
        <name>Mg(2+)</name>
        <dbReference type="ChEBI" id="CHEBI:18420"/>
        <label>2</label>
    </ligand>
</feature>
<evidence type="ECO:0000259" key="2">
    <source>
        <dbReference type="Pfam" id="PF00586"/>
    </source>
</evidence>
<comment type="caution">
    <text evidence="4">The sequence shown here is derived from an EMBL/GenBank/DDBJ whole genome shotgun (WGS) entry which is preliminary data.</text>
</comment>
<dbReference type="InterPro" id="IPR010918">
    <property type="entry name" value="PurM-like_C_dom"/>
</dbReference>
<dbReference type="AlphaFoldDB" id="A0A4Y8TZB7"/>
<dbReference type="SUPFAM" id="SSF56042">
    <property type="entry name" value="PurM C-terminal domain-like"/>
    <property type="match status" value="1"/>
</dbReference>
<organism evidence="4 5">
    <name type="scientific">Glutamicibacter arilaitensis</name>
    <dbReference type="NCBI Taxonomy" id="256701"/>
    <lineage>
        <taxon>Bacteria</taxon>
        <taxon>Bacillati</taxon>
        <taxon>Actinomycetota</taxon>
        <taxon>Actinomycetes</taxon>
        <taxon>Micrococcales</taxon>
        <taxon>Micrococcaceae</taxon>
        <taxon>Glutamicibacter</taxon>
    </lineage>
</organism>
<feature type="binding site" evidence="1">
    <location>
        <position position="90"/>
    </location>
    <ligand>
        <name>Mg(2+)</name>
        <dbReference type="ChEBI" id="CHEBI:18420"/>
        <label>2</label>
    </ligand>
</feature>
<comment type="pathway">
    <text evidence="1">Cofactor biosynthesis; thiamine diphosphate biosynthesis; thiamine diphosphate from thiamine phosphate: step 1/1.</text>
</comment>
<dbReference type="SUPFAM" id="SSF55326">
    <property type="entry name" value="PurM N-terminal domain-like"/>
    <property type="match status" value="1"/>
</dbReference>
<dbReference type="CDD" id="cd02194">
    <property type="entry name" value="ThiL"/>
    <property type="match status" value="1"/>
</dbReference>
<dbReference type="InterPro" id="IPR036676">
    <property type="entry name" value="PurM-like_C_sf"/>
</dbReference>
<feature type="binding site" evidence="1">
    <location>
        <position position="90"/>
    </location>
    <ligand>
        <name>Mg(2+)</name>
        <dbReference type="ChEBI" id="CHEBI:18420"/>
        <label>3</label>
    </ligand>
</feature>
<feature type="binding site" evidence="1">
    <location>
        <position position="63"/>
    </location>
    <ligand>
        <name>substrate</name>
    </ligand>
</feature>
<dbReference type="PIRSF" id="PIRSF005303">
    <property type="entry name" value="Thiam_monoph_kin"/>
    <property type="match status" value="1"/>
</dbReference>
<feature type="binding site" evidence="1">
    <location>
        <begin position="140"/>
        <end position="141"/>
    </location>
    <ligand>
        <name>ATP</name>
        <dbReference type="ChEBI" id="CHEBI:30616"/>
    </ligand>
</feature>
<sequence>MTTNQPNVDATVGDLGEQGILDAMLPLLDSEQASLGPGDDAGALRVRGTEVLVSVDTLVENQDFRLIWPSGLEHRAYDIGWKSIAQNVSDINAMGGQATGAVISLSLPKDTSLEWVRDFSRGIAEAIQGLGAQELTILGGDLGKSQEISVTTTVLGECEHGKVLRSGVQVGDRIAVAGRVGAAGAGLSMLEHDRNEQGWSRAVRRLVQAQCRPVPPLESGPRAAEAGATAMMDISDGLIRDAGRLAKASHVNLELESSALQDYAVRLEAASELTGTDPMSWVLYGGEDFGLLAAFPEGIEIPEEFTVIGAAKPANGRRAVVKLDGKVAKPETGFDHFG</sequence>
<keyword evidence="1 4" id="KW-0418">Kinase</keyword>
<feature type="binding site" evidence="1">
    <location>
        <position position="90"/>
    </location>
    <ligand>
        <name>Mg(2+)</name>
        <dbReference type="ChEBI" id="CHEBI:18420"/>
        <label>4</label>
    </ligand>
</feature>
<feature type="binding site" evidence="1">
    <location>
        <position position="40"/>
    </location>
    <ligand>
        <name>Mg(2+)</name>
        <dbReference type="ChEBI" id="CHEBI:18420"/>
        <label>4</label>
    </ligand>
</feature>
<keyword evidence="1" id="KW-0784">Thiamine biosynthesis</keyword>
<feature type="binding site" evidence="1">
    <location>
        <position position="40"/>
    </location>
    <ligand>
        <name>Mg(2+)</name>
        <dbReference type="ChEBI" id="CHEBI:18420"/>
        <label>3</label>
    </ligand>
</feature>
<accession>A0A4Y8TZB7</accession>
<feature type="domain" description="PurM-like C-terminal" evidence="3">
    <location>
        <begin position="169"/>
        <end position="264"/>
    </location>
</feature>
<keyword evidence="1" id="KW-0067">ATP-binding</keyword>
<dbReference type="NCBIfam" id="TIGR01379">
    <property type="entry name" value="thiL"/>
    <property type="match status" value="1"/>
</dbReference>
<dbReference type="Gene3D" id="3.30.1330.10">
    <property type="entry name" value="PurM-like, N-terminal domain"/>
    <property type="match status" value="1"/>
</dbReference>
<comment type="catalytic activity">
    <reaction evidence="1">
        <text>thiamine phosphate + ATP = thiamine diphosphate + ADP</text>
        <dbReference type="Rhea" id="RHEA:15913"/>
        <dbReference type="ChEBI" id="CHEBI:30616"/>
        <dbReference type="ChEBI" id="CHEBI:37575"/>
        <dbReference type="ChEBI" id="CHEBI:58937"/>
        <dbReference type="ChEBI" id="CHEBI:456216"/>
        <dbReference type="EC" id="2.7.4.16"/>
    </reaction>
</comment>
<feature type="binding site" evidence="1">
    <location>
        <position position="236"/>
    </location>
    <ligand>
        <name>Mg(2+)</name>
        <dbReference type="ChEBI" id="CHEBI:18420"/>
        <label>5</label>
    </ligand>
</feature>
<dbReference type="UniPathway" id="UPA00060">
    <property type="reaction ID" value="UER00142"/>
</dbReference>
<dbReference type="Gene3D" id="3.90.650.10">
    <property type="entry name" value="PurM-like C-terminal domain"/>
    <property type="match status" value="1"/>
</dbReference>
<dbReference type="Pfam" id="PF02769">
    <property type="entry name" value="AIRS_C"/>
    <property type="match status" value="1"/>
</dbReference>
<feature type="binding site" evidence="1">
    <location>
        <position position="141"/>
    </location>
    <ligand>
        <name>Mg(2+)</name>
        <dbReference type="ChEBI" id="CHEBI:18420"/>
        <label>1</label>
    </ligand>
</feature>
<dbReference type="RefSeq" id="WP_134780358.1">
    <property type="nucleotide sequence ID" value="NZ_SPDS01000001.1"/>
</dbReference>
<feature type="binding site" evidence="1">
    <location>
        <position position="54"/>
    </location>
    <ligand>
        <name>Mg(2+)</name>
        <dbReference type="ChEBI" id="CHEBI:18420"/>
        <label>4</label>
    </ligand>
</feature>
<comment type="function">
    <text evidence="1">Catalyzes the ATP-dependent phosphorylation of thiamine-monophosphate (TMP) to form thiamine-pyrophosphate (TPP), the active form of vitamin B1.</text>
</comment>
<feature type="binding site" evidence="1">
    <location>
        <position position="334"/>
    </location>
    <ligand>
        <name>substrate</name>
    </ligand>
</feature>
<dbReference type="GO" id="GO:0009030">
    <property type="term" value="F:thiamine-phosphate kinase activity"/>
    <property type="evidence" value="ECO:0007669"/>
    <property type="project" value="UniProtKB-UniRule"/>
</dbReference>
<feature type="binding site" evidence="1">
    <location>
        <position position="287"/>
    </location>
    <ligand>
        <name>substrate</name>
    </ligand>
</feature>
<keyword evidence="1" id="KW-0479">Metal-binding</keyword>
<dbReference type="EMBL" id="SPDS01000001">
    <property type="protein sequence ID" value="TFH57440.1"/>
    <property type="molecule type" value="Genomic_DNA"/>
</dbReference>
<proteinExistence type="inferred from homology"/>
<evidence type="ECO:0000259" key="3">
    <source>
        <dbReference type="Pfam" id="PF02769"/>
    </source>
</evidence>
<dbReference type="PANTHER" id="PTHR30270">
    <property type="entry name" value="THIAMINE-MONOPHOSPHATE KINASE"/>
    <property type="match status" value="1"/>
</dbReference>
<dbReference type="GO" id="GO:0000287">
    <property type="term" value="F:magnesium ion binding"/>
    <property type="evidence" value="ECO:0007669"/>
    <property type="project" value="UniProtKB-UniRule"/>
</dbReference>
<dbReference type="InterPro" id="IPR036921">
    <property type="entry name" value="PurM-like_N_sf"/>
</dbReference>
<dbReference type="InterPro" id="IPR016188">
    <property type="entry name" value="PurM-like_N"/>
</dbReference>
<dbReference type="Pfam" id="PF00586">
    <property type="entry name" value="AIRS"/>
    <property type="match status" value="1"/>
</dbReference>